<dbReference type="Proteomes" id="UP001152872">
    <property type="component" value="Unassembled WGS sequence"/>
</dbReference>
<dbReference type="Gene3D" id="1.10.540.10">
    <property type="entry name" value="Acyl-CoA dehydrogenase/oxidase, N-terminal domain"/>
    <property type="match status" value="1"/>
</dbReference>
<name>A0A9X4RFY1_9CYAN</name>
<evidence type="ECO:0000256" key="9">
    <source>
        <dbReference type="ARBA" id="ARBA00034328"/>
    </source>
</evidence>
<dbReference type="InterPro" id="IPR009100">
    <property type="entry name" value="AcylCoA_DH/oxidase_NM_dom_sf"/>
</dbReference>
<dbReference type="GO" id="GO:0008470">
    <property type="term" value="F:3-methylbutanoyl-CoA dehydrogenase activity"/>
    <property type="evidence" value="ECO:0007669"/>
    <property type="project" value="TreeGrafter"/>
</dbReference>
<evidence type="ECO:0000256" key="7">
    <source>
        <dbReference type="ARBA" id="ARBA00034307"/>
    </source>
</evidence>
<evidence type="ECO:0000256" key="3">
    <source>
        <dbReference type="ARBA" id="ARBA00022643"/>
    </source>
</evidence>
<comment type="catalytic activity">
    <reaction evidence="11">
        <text>dibenzothiophene + FMNH2 + O2 = dibenzothiophene 5-oxide + FMN + H2O + H(+)</text>
        <dbReference type="Rhea" id="RHEA:49076"/>
        <dbReference type="ChEBI" id="CHEBI:15377"/>
        <dbReference type="ChEBI" id="CHEBI:15378"/>
        <dbReference type="ChEBI" id="CHEBI:15379"/>
        <dbReference type="ChEBI" id="CHEBI:23681"/>
        <dbReference type="ChEBI" id="CHEBI:23683"/>
        <dbReference type="ChEBI" id="CHEBI:57618"/>
        <dbReference type="ChEBI" id="CHEBI:58210"/>
    </reaction>
</comment>
<accession>A0A9X4RFY1</accession>
<dbReference type="Pfam" id="PF02771">
    <property type="entry name" value="Acyl-CoA_dh_N"/>
    <property type="match status" value="1"/>
</dbReference>
<dbReference type="GO" id="GO:0004497">
    <property type="term" value="F:monooxygenase activity"/>
    <property type="evidence" value="ECO:0007669"/>
    <property type="project" value="UniProtKB-KW"/>
</dbReference>
<evidence type="ECO:0000259" key="15">
    <source>
        <dbReference type="Pfam" id="PF02771"/>
    </source>
</evidence>
<gene>
    <name evidence="17" type="ORF">FEV09_01515</name>
</gene>
<reference evidence="17" key="1">
    <citation type="submission" date="2019-05" db="EMBL/GenBank/DDBJ databases">
        <title>Whole genome sequencing of Pseudanabaena catenata USMAC16.</title>
        <authorList>
            <person name="Khan Z."/>
            <person name="Omar W.M."/>
            <person name="Convey P."/>
            <person name="Merican F."/>
            <person name="Najimudin N."/>
        </authorList>
    </citation>
    <scope>NUCLEOTIDE SEQUENCE</scope>
    <source>
        <strain evidence="17">USMAC16</strain>
    </source>
</reference>
<comment type="caution">
    <text evidence="17">The sequence shown here is derived from an EMBL/GenBank/DDBJ whole genome shotgun (WGS) entry which is preliminary data.</text>
</comment>
<feature type="domain" description="Acyl-CoA dehydrogenase C-terminal" evidence="16">
    <location>
        <begin position="229"/>
        <end position="363"/>
    </location>
</feature>
<dbReference type="Pfam" id="PF02770">
    <property type="entry name" value="Acyl-CoA_dh_M"/>
    <property type="match status" value="1"/>
</dbReference>
<evidence type="ECO:0000256" key="1">
    <source>
        <dbReference type="ARBA" id="ARBA00004496"/>
    </source>
</evidence>
<evidence type="ECO:0000256" key="5">
    <source>
        <dbReference type="ARBA" id="ARBA00023002"/>
    </source>
</evidence>
<dbReference type="AlphaFoldDB" id="A0A9X4RFY1"/>
<dbReference type="EC" id="1.14.14.21" evidence="9"/>
<comment type="similarity">
    <text evidence="8">Belongs to the DszC flavin monooxygenase family.</text>
</comment>
<dbReference type="PANTHER" id="PTHR43884:SF12">
    <property type="entry name" value="ISOVALERYL-COA DEHYDROGENASE, MITOCHONDRIAL-RELATED"/>
    <property type="match status" value="1"/>
</dbReference>
<keyword evidence="6" id="KW-0503">Monooxygenase</keyword>
<sequence length="388" mass="43853">MSCLNYRETVSTLVAEFAATASDRDKAGGTPKQERDRIRECGLLKIAVPKIYGGWGLPWDEIFKISREFAKVDSAIAHVYSYHHLGVTIPHIFGSEEQKEKFYTETISHNWFWCNALNPLDRRSTLTRDGDIWRLNGIKSFCSGSKDSDILPITAVDRETSELIVLAIPTKREGVTIHDDWDNIGQRQTDSGSISFDQVEVFPQETFGDRRQNDRPFKTIRACLTQLNLANIYLGIAIGAFASAREYTQTETRSFLNSGVARATQDPYILEKYGDMWVDLQATEALVDRAGLALQAAWEREWDLTAGERGETAIAIATAKVAAHKVGLDVTSRIFEVMGARSTAAKYGFDRYWRNLRTFTLHDPVEYKIKAIGDWALNHQIPIPDFYI</sequence>
<dbReference type="FunFam" id="2.40.110.10:FF:000020">
    <property type="entry name" value="Putative acyl-CoA dehydrogenase YdbM"/>
    <property type="match status" value="1"/>
</dbReference>
<dbReference type="SUPFAM" id="SSF56645">
    <property type="entry name" value="Acyl-CoA dehydrogenase NM domain-like"/>
    <property type="match status" value="1"/>
</dbReference>
<comment type="catalytic activity">
    <reaction evidence="12">
        <text>dibenzothiophene 5-oxide + FMNH2 + O2 = dibenzothiophene 5,5-dioxide + FMN + H2O + H(+)</text>
        <dbReference type="Rhea" id="RHEA:49080"/>
        <dbReference type="ChEBI" id="CHEBI:15377"/>
        <dbReference type="ChEBI" id="CHEBI:15378"/>
        <dbReference type="ChEBI" id="CHEBI:15379"/>
        <dbReference type="ChEBI" id="CHEBI:23683"/>
        <dbReference type="ChEBI" id="CHEBI:57618"/>
        <dbReference type="ChEBI" id="CHEBI:58210"/>
        <dbReference type="ChEBI" id="CHEBI:90356"/>
    </reaction>
</comment>
<dbReference type="GO" id="GO:0005737">
    <property type="term" value="C:cytoplasm"/>
    <property type="evidence" value="ECO:0007669"/>
    <property type="project" value="UniProtKB-SubCell"/>
</dbReference>
<dbReference type="Gene3D" id="1.20.140.10">
    <property type="entry name" value="Butyryl-CoA Dehydrogenase, subunit A, domain 3"/>
    <property type="match status" value="1"/>
</dbReference>
<evidence type="ECO:0000259" key="16">
    <source>
        <dbReference type="Pfam" id="PF08028"/>
    </source>
</evidence>
<feature type="domain" description="Acyl-CoA oxidase/dehydrogenase middle" evidence="14">
    <location>
        <begin position="125"/>
        <end position="199"/>
    </location>
</feature>
<comment type="subcellular location">
    <subcellularLocation>
        <location evidence="1">Cytoplasm</location>
    </subcellularLocation>
</comment>
<dbReference type="InterPro" id="IPR036250">
    <property type="entry name" value="AcylCo_DH-like_C"/>
</dbReference>
<comment type="catalytic activity">
    <reaction evidence="13">
        <text>dibenzothiophene + 2 FMNH2 + 2 O2 = dibenzothiophene 5,5-dioxide + 2 FMN + 2 H2O + 2 H(+)</text>
        <dbReference type="Rhea" id="RHEA:49072"/>
        <dbReference type="ChEBI" id="CHEBI:15377"/>
        <dbReference type="ChEBI" id="CHEBI:15378"/>
        <dbReference type="ChEBI" id="CHEBI:15379"/>
        <dbReference type="ChEBI" id="CHEBI:23681"/>
        <dbReference type="ChEBI" id="CHEBI:57618"/>
        <dbReference type="ChEBI" id="CHEBI:58210"/>
        <dbReference type="ChEBI" id="CHEBI:90356"/>
        <dbReference type="EC" id="1.14.14.21"/>
    </reaction>
</comment>
<protein>
    <recommendedName>
        <fullName evidence="10">Dibenzothiophene monooxygenase</fullName>
        <ecNumber evidence="9">1.14.14.21</ecNumber>
    </recommendedName>
</protein>
<dbReference type="InterPro" id="IPR013786">
    <property type="entry name" value="AcylCoA_DH/ox_N"/>
</dbReference>
<evidence type="ECO:0000256" key="4">
    <source>
        <dbReference type="ARBA" id="ARBA00022741"/>
    </source>
</evidence>
<dbReference type="SUPFAM" id="SSF47203">
    <property type="entry name" value="Acyl-CoA dehydrogenase C-terminal domain-like"/>
    <property type="match status" value="1"/>
</dbReference>
<dbReference type="InterPro" id="IPR037069">
    <property type="entry name" value="AcylCoA_DH/ox_N_sf"/>
</dbReference>
<evidence type="ECO:0000256" key="11">
    <source>
        <dbReference type="ARBA" id="ARBA00047859"/>
    </source>
</evidence>
<proteinExistence type="inferred from homology"/>
<evidence type="ECO:0000313" key="17">
    <source>
        <dbReference type="EMBL" id="MDG3493228.1"/>
    </source>
</evidence>
<evidence type="ECO:0000256" key="12">
    <source>
        <dbReference type="ARBA" id="ARBA00048445"/>
    </source>
</evidence>
<keyword evidence="3" id="KW-0288">FMN</keyword>
<dbReference type="InterPro" id="IPR013107">
    <property type="entry name" value="Acyl-CoA_DH_C"/>
</dbReference>
<dbReference type="PIRSF" id="PIRSF016578">
    <property type="entry name" value="HsaA"/>
    <property type="match status" value="1"/>
</dbReference>
<evidence type="ECO:0000259" key="14">
    <source>
        <dbReference type="Pfam" id="PF02770"/>
    </source>
</evidence>
<keyword evidence="5" id="KW-0560">Oxidoreductase</keyword>
<comment type="pathway">
    <text evidence="7">Sulfur metabolism; dibenzothiophene degradation.</text>
</comment>
<evidence type="ECO:0000256" key="2">
    <source>
        <dbReference type="ARBA" id="ARBA00022630"/>
    </source>
</evidence>
<keyword evidence="2" id="KW-0285">Flavoprotein</keyword>
<keyword evidence="18" id="KW-1185">Reference proteome</keyword>
<dbReference type="Pfam" id="PF08028">
    <property type="entry name" value="Acyl-CoA_dh_2"/>
    <property type="match status" value="1"/>
</dbReference>
<evidence type="ECO:0000256" key="6">
    <source>
        <dbReference type="ARBA" id="ARBA00023033"/>
    </source>
</evidence>
<dbReference type="Gene3D" id="2.40.110.10">
    <property type="entry name" value="Butyryl-CoA Dehydrogenase, subunit A, domain 2"/>
    <property type="match status" value="1"/>
</dbReference>
<evidence type="ECO:0000256" key="13">
    <source>
        <dbReference type="ARBA" id="ARBA00049456"/>
    </source>
</evidence>
<feature type="domain" description="Acyl-CoA dehydrogenase/oxidase N-terminal" evidence="15">
    <location>
        <begin position="6"/>
        <end position="108"/>
    </location>
</feature>
<evidence type="ECO:0000256" key="8">
    <source>
        <dbReference type="ARBA" id="ARBA00034317"/>
    </source>
</evidence>
<dbReference type="RefSeq" id="WP_009625262.1">
    <property type="nucleotide sequence ID" value="NZ_VBTY01000007.1"/>
</dbReference>
<evidence type="ECO:0000256" key="10">
    <source>
        <dbReference type="ARBA" id="ARBA00034345"/>
    </source>
</evidence>
<dbReference type="InterPro" id="IPR006091">
    <property type="entry name" value="Acyl-CoA_Oxase/DH_mid-dom"/>
</dbReference>
<evidence type="ECO:0000313" key="18">
    <source>
        <dbReference type="Proteomes" id="UP001152872"/>
    </source>
</evidence>
<dbReference type="InterPro" id="IPR046373">
    <property type="entry name" value="Acyl-CoA_Oxase/DH_mid-dom_sf"/>
</dbReference>
<keyword evidence="4" id="KW-0547">Nucleotide-binding</keyword>
<dbReference type="GO" id="GO:0050660">
    <property type="term" value="F:flavin adenine dinucleotide binding"/>
    <property type="evidence" value="ECO:0007669"/>
    <property type="project" value="InterPro"/>
</dbReference>
<dbReference type="GO" id="GO:0006552">
    <property type="term" value="P:L-leucine catabolic process"/>
    <property type="evidence" value="ECO:0007669"/>
    <property type="project" value="TreeGrafter"/>
</dbReference>
<dbReference type="PANTHER" id="PTHR43884">
    <property type="entry name" value="ACYL-COA DEHYDROGENASE"/>
    <property type="match status" value="1"/>
</dbReference>
<organism evidence="17 18">
    <name type="scientific">Pseudanabaena catenata USMAC16</name>
    <dbReference type="NCBI Taxonomy" id="1855837"/>
    <lineage>
        <taxon>Bacteria</taxon>
        <taxon>Bacillati</taxon>
        <taxon>Cyanobacteriota</taxon>
        <taxon>Cyanophyceae</taxon>
        <taxon>Pseudanabaenales</taxon>
        <taxon>Pseudanabaenaceae</taxon>
        <taxon>Pseudanabaena</taxon>
    </lineage>
</organism>
<dbReference type="EMBL" id="VBTY01000007">
    <property type="protein sequence ID" value="MDG3493228.1"/>
    <property type="molecule type" value="Genomic_DNA"/>
</dbReference>